<keyword evidence="3" id="KW-1185">Reference proteome</keyword>
<dbReference type="PANTHER" id="PTHR37736:SF1">
    <property type="entry name" value="GLYCINE-RICH PROTEIN"/>
    <property type="match status" value="1"/>
</dbReference>
<reference evidence="2 3" key="1">
    <citation type="journal article" date="2021" name="Comput. Struct. Biotechnol. J.">
        <title>De novo genome assembly of the potent medicinal plant Rehmannia glutinosa using nanopore technology.</title>
        <authorList>
            <person name="Ma L."/>
            <person name="Dong C."/>
            <person name="Song C."/>
            <person name="Wang X."/>
            <person name="Zheng X."/>
            <person name="Niu Y."/>
            <person name="Chen S."/>
            <person name="Feng W."/>
        </authorList>
    </citation>
    <scope>NUCLEOTIDE SEQUENCE [LARGE SCALE GENOMIC DNA]</scope>
    <source>
        <strain evidence="2">DH-2019</strain>
    </source>
</reference>
<feature type="compositionally biased region" description="Basic and acidic residues" evidence="1">
    <location>
        <begin position="364"/>
        <end position="384"/>
    </location>
</feature>
<proteinExistence type="predicted"/>
<comment type="caution">
    <text evidence="2">The sequence shown here is derived from an EMBL/GenBank/DDBJ whole genome shotgun (WGS) entry which is preliminary data.</text>
</comment>
<accession>A0ABR0U2G3</accession>
<evidence type="ECO:0000313" key="3">
    <source>
        <dbReference type="Proteomes" id="UP001318860"/>
    </source>
</evidence>
<evidence type="ECO:0000313" key="2">
    <source>
        <dbReference type="EMBL" id="KAK6116476.1"/>
    </source>
</evidence>
<evidence type="ECO:0000256" key="1">
    <source>
        <dbReference type="SAM" id="MobiDB-lite"/>
    </source>
</evidence>
<evidence type="ECO:0008006" key="4">
    <source>
        <dbReference type="Google" id="ProtNLM"/>
    </source>
</evidence>
<dbReference type="PANTHER" id="PTHR37736">
    <property type="entry name" value="GLYCINE-RICH PROTEIN"/>
    <property type="match status" value="1"/>
</dbReference>
<gene>
    <name evidence="2" type="ORF">DH2020_049769</name>
</gene>
<protein>
    <recommendedName>
        <fullName evidence="4">Glycine-rich protein</fullName>
    </recommendedName>
</protein>
<dbReference type="Proteomes" id="UP001318860">
    <property type="component" value="Unassembled WGS sequence"/>
</dbReference>
<feature type="compositionally biased region" description="Gly residues" evidence="1">
    <location>
        <begin position="394"/>
        <end position="420"/>
    </location>
</feature>
<dbReference type="EMBL" id="JABTTQ020003492">
    <property type="protein sequence ID" value="KAK6116476.1"/>
    <property type="molecule type" value="Genomic_DNA"/>
</dbReference>
<sequence length="465" mass="51453">MAAAASSSSEITNDGPVLNLVNKRLRALRKKLNRIAQMEESLSQGKILNKEQEETLRSKSFVLAGIDELEKLRQPLAQAVAQEIELALEKNKQQPDALAAENPNEEEDVEPEAKAGVDGVSDISDLLNLLYFGSVFDVRTLMRAHDNMLTRTHERNCCLTYDYVTDDDAAGDPLKEWDLDLIAMLGGSLISRPVNSSLSHKNALQQCVEHAKLWLAKSELPIEPNSNITYASLREKLNKIMASDYFTTTPEIKAPVEVAAAAGNYTSYQVPVHGSMISPVSMTAPVEGSVEEYQQEKSEPEFDTEFDFFYSVNVTTNERQALQEEQSPNSHDNEVYVDETSHVEEHNQGETEVENSSEVPAQTELDHAEVDQNSRDVDSKEQQATRKSYQNYRGGRGGGGGRRGYSNGRGGRGSSRGGYQNGRSQFYDQQGGGYYPRNNYRGRGGRGMGGNYNYHGHAGHVETAS</sequence>
<organism evidence="2 3">
    <name type="scientific">Rehmannia glutinosa</name>
    <name type="common">Chinese foxglove</name>
    <dbReference type="NCBI Taxonomy" id="99300"/>
    <lineage>
        <taxon>Eukaryota</taxon>
        <taxon>Viridiplantae</taxon>
        <taxon>Streptophyta</taxon>
        <taxon>Embryophyta</taxon>
        <taxon>Tracheophyta</taxon>
        <taxon>Spermatophyta</taxon>
        <taxon>Magnoliopsida</taxon>
        <taxon>eudicotyledons</taxon>
        <taxon>Gunneridae</taxon>
        <taxon>Pentapetalae</taxon>
        <taxon>asterids</taxon>
        <taxon>lamiids</taxon>
        <taxon>Lamiales</taxon>
        <taxon>Orobanchaceae</taxon>
        <taxon>Rehmannieae</taxon>
        <taxon>Rehmannia</taxon>
    </lineage>
</organism>
<name>A0ABR0U2G3_REHGL</name>
<feature type="region of interest" description="Disordered" evidence="1">
    <location>
        <begin position="343"/>
        <end position="446"/>
    </location>
</feature>
<feature type="region of interest" description="Disordered" evidence="1">
    <location>
        <begin position="92"/>
        <end position="115"/>
    </location>
</feature>